<dbReference type="Pfam" id="PF02578">
    <property type="entry name" value="Cu-oxidase_4"/>
    <property type="match status" value="1"/>
</dbReference>
<comment type="catalytic activity">
    <reaction evidence="8">
        <text>adenosine + H2O + H(+) = inosine + NH4(+)</text>
        <dbReference type="Rhea" id="RHEA:24408"/>
        <dbReference type="ChEBI" id="CHEBI:15377"/>
        <dbReference type="ChEBI" id="CHEBI:15378"/>
        <dbReference type="ChEBI" id="CHEBI:16335"/>
        <dbReference type="ChEBI" id="CHEBI:17596"/>
        <dbReference type="ChEBI" id="CHEBI:28938"/>
        <dbReference type="EC" id="3.5.4.4"/>
    </reaction>
    <physiologicalReaction direction="left-to-right" evidence="8">
        <dbReference type="Rhea" id="RHEA:24409"/>
    </physiologicalReaction>
</comment>
<evidence type="ECO:0000256" key="10">
    <source>
        <dbReference type="ARBA" id="ARBA00049893"/>
    </source>
</evidence>
<name>B0CD84_ACAM1</name>
<dbReference type="KEGG" id="amr:AM1_0626"/>
<accession>B0CD84</accession>
<evidence type="ECO:0000313" key="12">
    <source>
        <dbReference type="EMBL" id="ABW25675.1"/>
    </source>
</evidence>
<organism evidence="12 13">
    <name type="scientific">Acaryochloris marina (strain MBIC 11017)</name>
    <dbReference type="NCBI Taxonomy" id="329726"/>
    <lineage>
        <taxon>Bacteria</taxon>
        <taxon>Bacillati</taxon>
        <taxon>Cyanobacteriota</taxon>
        <taxon>Cyanophyceae</taxon>
        <taxon>Acaryochloridales</taxon>
        <taxon>Acaryochloridaceae</taxon>
        <taxon>Acaryochloris</taxon>
    </lineage>
</organism>
<comment type="catalytic activity">
    <reaction evidence="1">
        <text>inosine + phosphate = alpha-D-ribose 1-phosphate + hypoxanthine</text>
        <dbReference type="Rhea" id="RHEA:27646"/>
        <dbReference type="ChEBI" id="CHEBI:17368"/>
        <dbReference type="ChEBI" id="CHEBI:17596"/>
        <dbReference type="ChEBI" id="CHEBI:43474"/>
        <dbReference type="ChEBI" id="CHEBI:57720"/>
        <dbReference type="EC" id="2.4.2.1"/>
    </reaction>
    <physiologicalReaction direction="left-to-right" evidence="1">
        <dbReference type="Rhea" id="RHEA:27647"/>
    </physiologicalReaction>
</comment>
<dbReference type="NCBIfam" id="TIGR00726">
    <property type="entry name" value="peptidoglycan editing factor PgeF"/>
    <property type="match status" value="1"/>
</dbReference>
<evidence type="ECO:0000256" key="1">
    <source>
        <dbReference type="ARBA" id="ARBA00000553"/>
    </source>
</evidence>
<keyword evidence="4" id="KW-0808">Transferase</keyword>
<keyword evidence="6" id="KW-0378">Hydrolase</keyword>
<dbReference type="AlphaFoldDB" id="B0CD84"/>
<dbReference type="GO" id="GO:0016787">
    <property type="term" value="F:hydrolase activity"/>
    <property type="evidence" value="ECO:0007669"/>
    <property type="project" value="UniProtKB-KW"/>
</dbReference>
<keyword evidence="5" id="KW-0479">Metal-binding</keyword>
<comment type="function">
    <text evidence="2">Purine nucleoside enzyme that catalyzes the phosphorolysis of adenosine and inosine nucleosides, yielding D-ribose 1-phosphate and the respective free bases, adenine and hypoxanthine. Also catalyzes the phosphorolysis of S-methyl-5'-thioadenosine into adenine and S-methyl-5-thio-alpha-D-ribose 1-phosphate. Also has adenosine deaminase activity.</text>
</comment>
<reference evidence="12 13" key="1">
    <citation type="journal article" date="2008" name="Proc. Natl. Acad. Sci. U.S.A.">
        <title>Niche adaptation and genome expansion in the chlorophyll d-producing cyanobacterium Acaryochloris marina.</title>
        <authorList>
            <person name="Swingley W.D."/>
            <person name="Chen M."/>
            <person name="Cheung P.C."/>
            <person name="Conrad A.L."/>
            <person name="Dejesa L.C."/>
            <person name="Hao J."/>
            <person name="Honchak B.M."/>
            <person name="Karbach L.E."/>
            <person name="Kurdoglu A."/>
            <person name="Lahiri S."/>
            <person name="Mastrian S.D."/>
            <person name="Miyashita H."/>
            <person name="Page L."/>
            <person name="Ramakrishna P."/>
            <person name="Satoh S."/>
            <person name="Sattley W.M."/>
            <person name="Shimada Y."/>
            <person name="Taylor H.L."/>
            <person name="Tomo T."/>
            <person name="Tsuchiya T."/>
            <person name="Wang Z.T."/>
            <person name="Raymond J."/>
            <person name="Mimuro M."/>
            <person name="Blankenship R.E."/>
            <person name="Touchman J.W."/>
        </authorList>
    </citation>
    <scope>NUCLEOTIDE SEQUENCE [LARGE SCALE GENOMIC DNA]</scope>
    <source>
        <strain evidence="13">MBIC 11017</strain>
    </source>
</reference>
<dbReference type="HOGENOM" id="CLU_065784_2_0_3"/>
<keyword evidence="13" id="KW-1185">Reference proteome</keyword>
<comment type="catalytic activity">
    <reaction evidence="9">
        <text>adenosine + phosphate = alpha-D-ribose 1-phosphate + adenine</text>
        <dbReference type="Rhea" id="RHEA:27642"/>
        <dbReference type="ChEBI" id="CHEBI:16335"/>
        <dbReference type="ChEBI" id="CHEBI:16708"/>
        <dbReference type="ChEBI" id="CHEBI:43474"/>
        <dbReference type="ChEBI" id="CHEBI:57720"/>
        <dbReference type="EC" id="2.4.2.1"/>
    </reaction>
    <physiologicalReaction direction="left-to-right" evidence="9">
        <dbReference type="Rhea" id="RHEA:27643"/>
    </physiologicalReaction>
</comment>
<dbReference type="SUPFAM" id="SSF64438">
    <property type="entry name" value="CNF1/YfiH-like putative cysteine hydrolases"/>
    <property type="match status" value="1"/>
</dbReference>
<evidence type="ECO:0000313" key="13">
    <source>
        <dbReference type="Proteomes" id="UP000000268"/>
    </source>
</evidence>
<sequence length="279" mass="30994">MFKVYSAPMHTWNWRTCEGRSYLTCSLLDPWPHGFFTREFWPRPPAELAPVLKADAQIFRVKQVHGNAVLDPTEVQTYWNQLASQAPETDESVSEFPPADGLISQSKNQAIWVCTADCTPVLIADTRLGHVAAVHAGWRGTAAKIVPVALTRLQAQGSQLKDIRVAMGPAIAGEMYQVDTEVAAQVGSTVVAPQLSEQAPEVIAEHLLQVENSPLIADSELGRVRLNVRRVNAMQLEQMGVLPDQVAIAPHCTYQDPDKFFSYRREHRKQVQWSGIVSC</sequence>
<dbReference type="InterPro" id="IPR003730">
    <property type="entry name" value="Cu_polyphenol_OxRdtase"/>
</dbReference>
<evidence type="ECO:0000256" key="5">
    <source>
        <dbReference type="ARBA" id="ARBA00022723"/>
    </source>
</evidence>
<dbReference type="PANTHER" id="PTHR30616">
    <property type="entry name" value="UNCHARACTERIZED PROTEIN YFIH"/>
    <property type="match status" value="1"/>
</dbReference>
<proteinExistence type="inferred from homology"/>
<dbReference type="eggNOG" id="COG1496">
    <property type="taxonomic scope" value="Bacteria"/>
</dbReference>
<dbReference type="InterPro" id="IPR038371">
    <property type="entry name" value="Cu_polyphenol_OxRdtase_sf"/>
</dbReference>
<evidence type="ECO:0000256" key="9">
    <source>
        <dbReference type="ARBA" id="ARBA00048968"/>
    </source>
</evidence>
<comment type="catalytic activity">
    <reaction evidence="10">
        <text>S-methyl-5'-thioadenosine + phosphate = 5-(methylsulfanyl)-alpha-D-ribose 1-phosphate + adenine</text>
        <dbReference type="Rhea" id="RHEA:11852"/>
        <dbReference type="ChEBI" id="CHEBI:16708"/>
        <dbReference type="ChEBI" id="CHEBI:17509"/>
        <dbReference type="ChEBI" id="CHEBI:43474"/>
        <dbReference type="ChEBI" id="CHEBI:58533"/>
        <dbReference type="EC" id="2.4.2.28"/>
    </reaction>
    <physiologicalReaction direction="left-to-right" evidence="10">
        <dbReference type="Rhea" id="RHEA:11853"/>
    </physiologicalReaction>
</comment>
<evidence type="ECO:0000256" key="4">
    <source>
        <dbReference type="ARBA" id="ARBA00022679"/>
    </source>
</evidence>
<comment type="similarity">
    <text evidence="3 11">Belongs to the purine nucleoside phosphorylase YfiH/LACC1 family.</text>
</comment>
<evidence type="ECO:0000256" key="8">
    <source>
        <dbReference type="ARBA" id="ARBA00047989"/>
    </source>
</evidence>
<dbReference type="Proteomes" id="UP000000268">
    <property type="component" value="Chromosome"/>
</dbReference>
<evidence type="ECO:0000256" key="2">
    <source>
        <dbReference type="ARBA" id="ARBA00003215"/>
    </source>
</evidence>
<evidence type="ECO:0000256" key="7">
    <source>
        <dbReference type="ARBA" id="ARBA00022833"/>
    </source>
</evidence>
<evidence type="ECO:0000256" key="6">
    <source>
        <dbReference type="ARBA" id="ARBA00022801"/>
    </source>
</evidence>
<evidence type="ECO:0000256" key="3">
    <source>
        <dbReference type="ARBA" id="ARBA00007353"/>
    </source>
</evidence>
<dbReference type="PANTHER" id="PTHR30616:SF2">
    <property type="entry name" value="PURINE NUCLEOSIDE PHOSPHORYLASE LACC1"/>
    <property type="match status" value="1"/>
</dbReference>
<protein>
    <recommendedName>
        <fullName evidence="11">Purine nucleoside phosphorylase</fullName>
    </recommendedName>
</protein>
<dbReference type="InterPro" id="IPR011324">
    <property type="entry name" value="Cytotoxic_necrot_fac-like_cat"/>
</dbReference>
<dbReference type="EMBL" id="CP000828">
    <property type="protein sequence ID" value="ABW25675.1"/>
    <property type="molecule type" value="Genomic_DNA"/>
</dbReference>
<dbReference type="Gene3D" id="3.60.140.10">
    <property type="entry name" value="CNF1/YfiH-like putative cysteine hydrolases"/>
    <property type="match status" value="1"/>
</dbReference>
<evidence type="ECO:0000256" key="11">
    <source>
        <dbReference type="RuleBase" id="RU361274"/>
    </source>
</evidence>
<dbReference type="GO" id="GO:0017061">
    <property type="term" value="F:S-methyl-5-thioadenosine phosphorylase activity"/>
    <property type="evidence" value="ECO:0007669"/>
    <property type="project" value="UniProtKB-EC"/>
</dbReference>
<keyword evidence="7" id="KW-0862">Zinc</keyword>
<dbReference type="GO" id="GO:0005507">
    <property type="term" value="F:copper ion binding"/>
    <property type="evidence" value="ECO:0007669"/>
    <property type="project" value="TreeGrafter"/>
</dbReference>
<dbReference type="CDD" id="cd16833">
    <property type="entry name" value="YfiH"/>
    <property type="match status" value="1"/>
</dbReference>
<dbReference type="STRING" id="329726.AM1_0626"/>
<gene>
    <name evidence="12" type="ordered locus">AM1_0626</name>
</gene>